<feature type="region of interest" description="Disordered" evidence="1">
    <location>
        <begin position="44"/>
        <end position="82"/>
    </location>
</feature>
<organism evidence="2 3">
    <name type="scientific">Polarella glacialis</name>
    <name type="common">Dinoflagellate</name>
    <dbReference type="NCBI Taxonomy" id="89957"/>
    <lineage>
        <taxon>Eukaryota</taxon>
        <taxon>Sar</taxon>
        <taxon>Alveolata</taxon>
        <taxon>Dinophyceae</taxon>
        <taxon>Suessiales</taxon>
        <taxon>Suessiaceae</taxon>
        <taxon>Polarella</taxon>
    </lineage>
</organism>
<reference evidence="2" key="1">
    <citation type="submission" date="2021-02" db="EMBL/GenBank/DDBJ databases">
        <authorList>
            <person name="Dougan E. K."/>
            <person name="Rhodes N."/>
            <person name="Thang M."/>
            <person name="Chan C."/>
        </authorList>
    </citation>
    <scope>NUCLEOTIDE SEQUENCE</scope>
</reference>
<evidence type="ECO:0000313" key="3">
    <source>
        <dbReference type="Proteomes" id="UP000626109"/>
    </source>
</evidence>
<sequence>MYDGTLVAHGLDHIAWLQNLFSVRSKHHLRSPLQLSFEETAFGRRQHSNDNNNNNRNSNSAQALVRRTRSKRKQRGQNDAVAHDGNRCYLHLLQATVSD</sequence>
<protein>
    <submittedName>
        <fullName evidence="2">Uncharacterized protein</fullName>
    </submittedName>
</protein>
<feature type="compositionally biased region" description="Low complexity" evidence="1">
    <location>
        <begin position="49"/>
        <end position="60"/>
    </location>
</feature>
<dbReference type="EMBL" id="CAJNNW010034195">
    <property type="protein sequence ID" value="CAE8721903.1"/>
    <property type="molecule type" value="Genomic_DNA"/>
</dbReference>
<feature type="compositionally biased region" description="Basic residues" evidence="1">
    <location>
        <begin position="66"/>
        <end position="75"/>
    </location>
</feature>
<gene>
    <name evidence="2" type="ORF">PGLA2088_LOCUS42201</name>
</gene>
<evidence type="ECO:0000313" key="2">
    <source>
        <dbReference type="EMBL" id="CAE8721903.1"/>
    </source>
</evidence>
<name>A0A813L3Q7_POLGL</name>
<evidence type="ECO:0000256" key="1">
    <source>
        <dbReference type="SAM" id="MobiDB-lite"/>
    </source>
</evidence>
<comment type="caution">
    <text evidence="2">The sequence shown here is derived from an EMBL/GenBank/DDBJ whole genome shotgun (WGS) entry which is preliminary data.</text>
</comment>
<accession>A0A813L3Q7</accession>
<proteinExistence type="predicted"/>
<dbReference type="Proteomes" id="UP000626109">
    <property type="component" value="Unassembled WGS sequence"/>
</dbReference>
<dbReference type="AlphaFoldDB" id="A0A813L3Q7"/>